<dbReference type="EMBL" id="CARXXK010000001">
    <property type="protein sequence ID" value="CAI6350863.1"/>
    <property type="molecule type" value="Genomic_DNA"/>
</dbReference>
<dbReference type="Proteomes" id="UP001160148">
    <property type="component" value="Unassembled WGS sequence"/>
</dbReference>
<sequence length="159" mass="17740">MFDGGNHEKEILQWLEDTSIIQGSCAEAITNILGKADVKLNVENFVLDKVPIYILSDTSHPRESIVGRPFCESPHVAFVKYHGKLKFYNTNFPFADHDLLSNEDSDSILRISEEVVIPTGLCTWVNVLGSDTIIIAAGNDGISEEKMMTDDILCYKVTF</sequence>
<dbReference type="AlphaFoldDB" id="A0AAV0W4Y3"/>
<evidence type="ECO:0000313" key="2">
    <source>
        <dbReference type="Proteomes" id="UP001160148"/>
    </source>
</evidence>
<keyword evidence="2" id="KW-1185">Reference proteome</keyword>
<reference evidence="1 2" key="1">
    <citation type="submission" date="2023-01" db="EMBL/GenBank/DDBJ databases">
        <authorList>
            <person name="Whitehead M."/>
        </authorList>
    </citation>
    <scope>NUCLEOTIDE SEQUENCE [LARGE SCALE GENOMIC DNA]</scope>
</reference>
<name>A0AAV0W4Y3_9HEMI</name>
<protein>
    <submittedName>
        <fullName evidence="1">Uncharacterized protein</fullName>
    </submittedName>
</protein>
<gene>
    <name evidence="1" type="ORF">MEUPH1_LOCUS7277</name>
</gene>
<evidence type="ECO:0000313" key="1">
    <source>
        <dbReference type="EMBL" id="CAI6350863.1"/>
    </source>
</evidence>
<comment type="caution">
    <text evidence="1">The sequence shown here is derived from an EMBL/GenBank/DDBJ whole genome shotgun (WGS) entry which is preliminary data.</text>
</comment>
<proteinExistence type="predicted"/>
<accession>A0AAV0W4Y3</accession>
<organism evidence="1 2">
    <name type="scientific">Macrosiphum euphorbiae</name>
    <name type="common">potato aphid</name>
    <dbReference type="NCBI Taxonomy" id="13131"/>
    <lineage>
        <taxon>Eukaryota</taxon>
        <taxon>Metazoa</taxon>
        <taxon>Ecdysozoa</taxon>
        <taxon>Arthropoda</taxon>
        <taxon>Hexapoda</taxon>
        <taxon>Insecta</taxon>
        <taxon>Pterygota</taxon>
        <taxon>Neoptera</taxon>
        <taxon>Paraneoptera</taxon>
        <taxon>Hemiptera</taxon>
        <taxon>Sternorrhyncha</taxon>
        <taxon>Aphidomorpha</taxon>
        <taxon>Aphidoidea</taxon>
        <taxon>Aphididae</taxon>
        <taxon>Macrosiphini</taxon>
        <taxon>Macrosiphum</taxon>
    </lineage>
</organism>